<keyword evidence="2" id="KW-1185">Reference proteome</keyword>
<reference evidence="1 2" key="1">
    <citation type="submission" date="2021-06" db="EMBL/GenBank/DDBJ databases">
        <title>Caerostris extrusa draft genome.</title>
        <authorList>
            <person name="Kono N."/>
            <person name="Arakawa K."/>
        </authorList>
    </citation>
    <scope>NUCLEOTIDE SEQUENCE [LARGE SCALE GENOMIC DNA]</scope>
</reference>
<proteinExistence type="predicted"/>
<evidence type="ECO:0000313" key="1">
    <source>
        <dbReference type="EMBL" id="GIX69771.1"/>
    </source>
</evidence>
<gene>
    <name evidence="1" type="ORF">CEXT_701221</name>
</gene>
<protein>
    <submittedName>
        <fullName evidence="1">Uncharacterized protein</fullName>
    </submittedName>
</protein>
<evidence type="ECO:0000313" key="2">
    <source>
        <dbReference type="Proteomes" id="UP001054945"/>
    </source>
</evidence>
<dbReference type="EMBL" id="BPLR01002082">
    <property type="protein sequence ID" value="GIX69771.1"/>
    <property type="molecule type" value="Genomic_DNA"/>
</dbReference>
<comment type="caution">
    <text evidence="1">The sequence shown here is derived from an EMBL/GenBank/DDBJ whole genome shotgun (WGS) entry which is preliminary data.</text>
</comment>
<name>A0AAV4MCG9_CAEEX</name>
<accession>A0AAV4MCG9</accession>
<dbReference type="Proteomes" id="UP001054945">
    <property type="component" value="Unassembled WGS sequence"/>
</dbReference>
<organism evidence="1 2">
    <name type="scientific">Caerostris extrusa</name>
    <name type="common">Bark spider</name>
    <name type="synonym">Caerostris bankana</name>
    <dbReference type="NCBI Taxonomy" id="172846"/>
    <lineage>
        <taxon>Eukaryota</taxon>
        <taxon>Metazoa</taxon>
        <taxon>Ecdysozoa</taxon>
        <taxon>Arthropoda</taxon>
        <taxon>Chelicerata</taxon>
        <taxon>Arachnida</taxon>
        <taxon>Araneae</taxon>
        <taxon>Araneomorphae</taxon>
        <taxon>Entelegynae</taxon>
        <taxon>Araneoidea</taxon>
        <taxon>Araneidae</taxon>
        <taxon>Caerostris</taxon>
    </lineage>
</organism>
<dbReference type="AlphaFoldDB" id="A0AAV4MCG9"/>
<sequence>MLLKFPSTPQPLRIPANQSLRRIFLFPFSSFISARDFPLEFANEDLSMEEKGQRFQTIDILKVQHSDVFSDRLSCSGTTQQAKRRRKRNCTLFGVHYEKWYYPSSSERDGTLLIGYHRKRWLDLYHEVILPWPGDIPGSDW</sequence>